<dbReference type="OrthoDB" id="461957at2"/>
<evidence type="ECO:0008006" key="3">
    <source>
        <dbReference type="Google" id="ProtNLM"/>
    </source>
</evidence>
<dbReference type="Proteomes" id="UP000010471">
    <property type="component" value="Chromosome"/>
</dbReference>
<dbReference type="RefSeq" id="WP_015185408.1">
    <property type="nucleotide sequence ID" value="NC_019738.1"/>
</dbReference>
<evidence type="ECO:0000313" key="2">
    <source>
        <dbReference type="Proteomes" id="UP000010471"/>
    </source>
</evidence>
<gene>
    <name evidence="1" type="ORF">Mic7113_5647</name>
</gene>
<sequence>MPIVLLDSTPLGLLTHPANDREPLECKSWVKRLVLGGIQVAIPQIIDYESRRELIRAKKLKSVQQLDIAKQALPVALINERVTIKAAQLWAWARNTGQQTAHDENIDIDVILAAQAIMLAEQEQDYVVIATGNVDHLARYAPAMFWQEITVENCLKPKVAVLNRKS</sequence>
<evidence type="ECO:0000313" key="1">
    <source>
        <dbReference type="EMBL" id="AFZ21275.1"/>
    </source>
</evidence>
<dbReference type="SUPFAM" id="SSF88723">
    <property type="entry name" value="PIN domain-like"/>
    <property type="match status" value="1"/>
</dbReference>
<dbReference type="InterPro" id="IPR029060">
    <property type="entry name" value="PIN-like_dom_sf"/>
</dbReference>
<name>K9WLJ2_9CYAN</name>
<dbReference type="Gene3D" id="3.40.50.1010">
    <property type="entry name" value="5'-nuclease"/>
    <property type="match status" value="1"/>
</dbReference>
<keyword evidence="2" id="KW-1185">Reference proteome</keyword>
<reference evidence="1 2" key="1">
    <citation type="submission" date="2012-06" db="EMBL/GenBank/DDBJ databases">
        <title>Finished chromosome of genome of Microcoleus sp. PCC 7113.</title>
        <authorList>
            <consortium name="US DOE Joint Genome Institute"/>
            <person name="Gugger M."/>
            <person name="Coursin T."/>
            <person name="Rippka R."/>
            <person name="Tandeau De Marsac N."/>
            <person name="Huntemann M."/>
            <person name="Wei C.-L."/>
            <person name="Han J."/>
            <person name="Detter J.C."/>
            <person name="Han C."/>
            <person name="Tapia R."/>
            <person name="Chen A."/>
            <person name="Kyrpides N."/>
            <person name="Mavromatis K."/>
            <person name="Markowitz V."/>
            <person name="Szeto E."/>
            <person name="Ivanova N."/>
            <person name="Pagani I."/>
            <person name="Pati A."/>
            <person name="Goodwin L."/>
            <person name="Nordberg H.P."/>
            <person name="Cantor M.N."/>
            <person name="Hua S.X."/>
            <person name="Woyke T."/>
            <person name="Kerfeld C.A."/>
        </authorList>
    </citation>
    <scope>NUCLEOTIDE SEQUENCE [LARGE SCALE GENOMIC DNA]</scope>
    <source>
        <strain evidence="1 2">PCC 7113</strain>
    </source>
</reference>
<accession>K9WLJ2</accession>
<organism evidence="1 2">
    <name type="scientific">Allocoleopsis franciscana PCC 7113</name>
    <dbReference type="NCBI Taxonomy" id="1173027"/>
    <lineage>
        <taxon>Bacteria</taxon>
        <taxon>Bacillati</taxon>
        <taxon>Cyanobacteriota</taxon>
        <taxon>Cyanophyceae</taxon>
        <taxon>Coleofasciculales</taxon>
        <taxon>Coleofasciculaceae</taxon>
        <taxon>Allocoleopsis</taxon>
        <taxon>Allocoleopsis franciscana</taxon>
    </lineage>
</organism>
<dbReference type="HOGENOM" id="CLU_142852_0_0_3"/>
<dbReference type="AlphaFoldDB" id="K9WLJ2"/>
<protein>
    <recommendedName>
        <fullName evidence="3">PIN domain-containing protein</fullName>
    </recommendedName>
</protein>
<proteinExistence type="predicted"/>
<dbReference type="STRING" id="1173027.Mic7113_5647"/>
<dbReference type="KEGG" id="mic:Mic7113_5647"/>
<dbReference type="eggNOG" id="COG1487">
    <property type="taxonomic scope" value="Bacteria"/>
</dbReference>
<dbReference type="EMBL" id="CP003630">
    <property type="protein sequence ID" value="AFZ21275.1"/>
    <property type="molecule type" value="Genomic_DNA"/>
</dbReference>